<evidence type="ECO:0008006" key="4">
    <source>
        <dbReference type="Google" id="ProtNLM"/>
    </source>
</evidence>
<dbReference type="SUPFAM" id="SSF110087">
    <property type="entry name" value="DR1885-like metal-binding protein"/>
    <property type="match status" value="1"/>
</dbReference>
<dbReference type="PANTHER" id="PTHR36302">
    <property type="entry name" value="BLR7088 PROTEIN"/>
    <property type="match status" value="1"/>
</dbReference>
<name>A0A286DFP6_9GAMM</name>
<reference evidence="2 3" key="1">
    <citation type="submission" date="2017-09" db="EMBL/GenBank/DDBJ databases">
        <authorList>
            <person name="Ehlers B."/>
            <person name="Leendertz F.H."/>
        </authorList>
    </citation>
    <scope>NUCLEOTIDE SEQUENCE [LARGE SCALE GENOMIC DNA]</scope>
    <source>
        <strain evidence="2 3">CGMCC 1.10978</strain>
    </source>
</reference>
<protein>
    <recommendedName>
        <fullName evidence="4">Copper(I)-binding protein</fullName>
    </recommendedName>
</protein>
<dbReference type="InterPro" id="IPR058248">
    <property type="entry name" value="Lxx211020-like"/>
</dbReference>
<dbReference type="InterPro" id="IPR036182">
    <property type="entry name" value="PCuAC_sf"/>
</dbReference>
<keyword evidence="3" id="KW-1185">Reference proteome</keyword>
<dbReference type="Pfam" id="PF04314">
    <property type="entry name" value="PCuAC"/>
    <property type="match status" value="1"/>
</dbReference>
<feature type="signal peptide" evidence="1">
    <location>
        <begin position="1"/>
        <end position="21"/>
    </location>
</feature>
<gene>
    <name evidence="2" type="ORF">SAMN06296416_11456</name>
</gene>
<dbReference type="EMBL" id="OCND01000014">
    <property type="protein sequence ID" value="SOD57585.1"/>
    <property type="molecule type" value="Genomic_DNA"/>
</dbReference>
<evidence type="ECO:0000313" key="2">
    <source>
        <dbReference type="EMBL" id="SOD57585.1"/>
    </source>
</evidence>
<accession>A0A286DFP6</accession>
<dbReference type="Proteomes" id="UP000219374">
    <property type="component" value="Unassembled WGS sequence"/>
</dbReference>
<dbReference type="InterPro" id="IPR007410">
    <property type="entry name" value="LpqE-like"/>
</dbReference>
<organism evidence="2 3">
    <name type="scientific">Pseudoxanthomonas wuyuanensis</name>
    <dbReference type="NCBI Taxonomy" id="1073196"/>
    <lineage>
        <taxon>Bacteria</taxon>
        <taxon>Pseudomonadati</taxon>
        <taxon>Pseudomonadota</taxon>
        <taxon>Gammaproteobacteria</taxon>
        <taxon>Lysobacterales</taxon>
        <taxon>Lysobacteraceae</taxon>
        <taxon>Pseudoxanthomonas</taxon>
    </lineage>
</organism>
<evidence type="ECO:0000256" key="1">
    <source>
        <dbReference type="SAM" id="SignalP"/>
    </source>
</evidence>
<sequence length="145" mass="15416">MNACRLALALGLAGTALVAAADECLPKVEQGWVRSPPVAMPMMAGFARIENPCAAPVAVVSASSLSFAEVSIHETREIDGVNRMREVERLEVAAGGLVELKPGGLHLMLYRPQTALKEGDKLSIALKLADGREIAGEFEVRKPKP</sequence>
<dbReference type="Gene3D" id="2.60.40.1890">
    <property type="entry name" value="PCu(A)C copper chaperone"/>
    <property type="match status" value="1"/>
</dbReference>
<dbReference type="AlphaFoldDB" id="A0A286DFP6"/>
<proteinExistence type="predicted"/>
<evidence type="ECO:0000313" key="3">
    <source>
        <dbReference type="Proteomes" id="UP000219374"/>
    </source>
</evidence>
<keyword evidence="1" id="KW-0732">Signal</keyword>
<feature type="chain" id="PRO_5013035641" description="Copper(I)-binding protein" evidence="1">
    <location>
        <begin position="22"/>
        <end position="145"/>
    </location>
</feature>
<dbReference type="PANTHER" id="PTHR36302:SF1">
    <property type="entry name" value="COPPER CHAPERONE PCU(A)C"/>
    <property type="match status" value="1"/>
</dbReference>